<protein>
    <submittedName>
        <fullName evidence="2">Uncharacterized protein</fullName>
    </submittedName>
</protein>
<feature type="compositionally biased region" description="Basic and acidic residues" evidence="1">
    <location>
        <begin position="121"/>
        <end position="133"/>
    </location>
</feature>
<sequence length="508" mass="56329">MTSQPSAATLARRDAILKEFTELGCPLSKAEFEETLLEAQEMALKMREDQEAVALHADRLHFLADGTLWCCHLDRTVADFRAKYAEPPVMRGPSCPEYEPYRGRVLAKKSSAAGKPTASKTEPKAKQPGKVEDIPDEFWPEQGFEGLEDLGITKWTITLPPTAGRPVATLVPGAVDSVAAPWRQRSFVVVLGREGGRDSLKLRCRIRAGAAVPKAPAHKAWMDLVGWYYDLLAGAPVALPAWIDKAAQTRADAVPRDASSLRRLVSAVGIAEKLAVAANRFRALGMLPTDRDTGGYSYDIIGNRLEGWWVTEQFAATGLDEARYRNVGWSMWHSDAVNGTIDGRRPPNAAEAREIEQLYRQRRIGMPIVDDVVRRLLERTRGPFGSIEGTLGAIDHWVKQNPENLLLPQPYLHRVAIAALHRMVPTSLPVVNFYVHALLPAAATEFVDEACSDLSTIRDAMEHWVKANPDGHLGSVKERTEAMYNAWNVWQMNVQDEVSSLVRELCLS</sequence>
<feature type="region of interest" description="Disordered" evidence="1">
    <location>
        <begin position="109"/>
        <end position="135"/>
    </location>
</feature>
<proteinExistence type="predicted"/>
<dbReference type="Proteomes" id="UP001278766">
    <property type="component" value="Unassembled WGS sequence"/>
</dbReference>
<reference evidence="2" key="1">
    <citation type="journal article" date="2023" name="Mol. Phylogenet. Evol.">
        <title>Genome-scale phylogeny and comparative genomics of the fungal order Sordariales.</title>
        <authorList>
            <person name="Hensen N."/>
            <person name="Bonometti L."/>
            <person name="Westerberg I."/>
            <person name="Brannstrom I.O."/>
            <person name="Guillou S."/>
            <person name="Cros-Aarteil S."/>
            <person name="Calhoun S."/>
            <person name="Haridas S."/>
            <person name="Kuo A."/>
            <person name="Mondo S."/>
            <person name="Pangilinan J."/>
            <person name="Riley R."/>
            <person name="LaButti K."/>
            <person name="Andreopoulos B."/>
            <person name="Lipzen A."/>
            <person name="Chen C."/>
            <person name="Yan M."/>
            <person name="Daum C."/>
            <person name="Ng V."/>
            <person name="Clum A."/>
            <person name="Steindorff A."/>
            <person name="Ohm R.A."/>
            <person name="Martin F."/>
            <person name="Silar P."/>
            <person name="Natvig D.O."/>
            <person name="Lalanne C."/>
            <person name="Gautier V."/>
            <person name="Ament-Velasquez S.L."/>
            <person name="Kruys A."/>
            <person name="Hutchinson M.I."/>
            <person name="Powell A.J."/>
            <person name="Barry K."/>
            <person name="Miller A.N."/>
            <person name="Grigoriev I.V."/>
            <person name="Debuchy R."/>
            <person name="Gladieux P."/>
            <person name="Hiltunen Thoren M."/>
            <person name="Johannesson H."/>
        </authorList>
    </citation>
    <scope>NUCLEOTIDE SEQUENCE</scope>
    <source>
        <strain evidence="2">CBS 168.71</strain>
    </source>
</reference>
<accession>A0AAE0LRV2</accession>
<keyword evidence="3" id="KW-1185">Reference proteome</keyword>
<reference evidence="2" key="2">
    <citation type="submission" date="2023-06" db="EMBL/GenBank/DDBJ databases">
        <authorList>
            <consortium name="Lawrence Berkeley National Laboratory"/>
            <person name="Haridas S."/>
            <person name="Hensen N."/>
            <person name="Bonometti L."/>
            <person name="Westerberg I."/>
            <person name="Brannstrom I.O."/>
            <person name="Guillou S."/>
            <person name="Cros-Aarteil S."/>
            <person name="Calhoun S."/>
            <person name="Kuo A."/>
            <person name="Mondo S."/>
            <person name="Pangilinan J."/>
            <person name="Riley R."/>
            <person name="Labutti K."/>
            <person name="Andreopoulos B."/>
            <person name="Lipzen A."/>
            <person name="Chen C."/>
            <person name="Yanf M."/>
            <person name="Daum C."/>
            <person name="Ng V."/>
            <person name="Clum A."/>
            <person name="Steindorff A."/>
            <person name="Ohm R."/>
            <person name="Martin F."/>
            <person name="Silar P."/>
            <person name="Natvig D."/>
            <person name="Lalanne C."/>
            <person name="Gautier V."/>
            <person name="Ament-Velasquez S.L."/>
            <person name="Kruys A."/>
            <person name="Hutchinson M.I."/>
            <person name="Powell A.J."/>
            <person name="Barry K."/>
            <person name="Miller A.N."/>
            <person name="Grigoriev I.V."/>
            <person name="Debuchy R."/>
            <person name="Gladieux P."/>
            <person name="Thoren M.H."/>
            <person name="Johannesson H."/>
        </authorList>
    </citation>
    <scope>NUCLEOTIDE SEQUENCE</scope>
    <source>
        <strain evidence="2">CBS 168.71</strain>
    </source>
</reference>
<evidence type="ECO:0000256" key="1">
    <source>
        <dbReference type="SAM" id="MobiDB-lite"/>
    </source>
</evidence>
<evidence type="ECO:0000313" key="2">
    <source>
        <dbReference type="EMBL" id="KAK3295172.1"/>
    </source>
</evidence>
<dbReference type="RefSeq" id="XP_062658686.1">
    <property type="nucleotide sequence ID" value="XM_062805994.1"/>
</dbReference>
<name>A0AAE0LRV2_9PEZI</name>
<dbReference type="EMBL" id="JAUEPN010000004">
    <property type="protein sequence ID" value="KAK3295172.1"/>
    <property type="molecule type" value="Genomic_DNA"/>
</dbReference>
<comment type="caution">
    <text evidence="2">The sequence shown here is derived from an EMBL/GenBank/DDBJ whole genome shotgun (WGS) entry which is preliminary data.</text>
</comment>
<gene>
    <name evidence="2" type="ORF">B0H64DRAFT_431971</name>
</gene>
<organism evidence="2 3">
    <name type="scientific">Chaetomium fimeti</name>
    <dbReference type="NCBI Taxonomy" id="1854472"/>
    <lineage>
        <taxon>Eukaryota</taxon>
        <taxon>Fungi</taxon>
        <taxon>Dikarya</taxon>
        <taxon>Ascomycota</taxon>
        <taxon>Pezizomycotina</taxon>
        <taxon>Sordariomycetes</taxon>
        <taxon>Sordariomycetidae</taxon>
        <taxon>Sordariales</taxon>
        <taxon>Chaetomiaceae</taxon>
        <taxon>Chaetomium</taxon>
    </lineage>
</organism>
<dbReference type="AlphaFoldDB" id="A0AAE0LRV2"/>
<dbReference type="GeneID" id="87842942"/>
<evidence type="ECO:0000313" key="3">
    <source>
        <dbReference type="Proteomes" id="UP001278766"/>
    </source>
</evidence>